<protein>
    <recommendedName>
        <fullName evidence="11">ABC-type glutathione-S-conjugate transporter</fullName>
        <ecNumber evidence="11">7.6.2.3</ecNumber>
    </recommendedName>
</protein>
<organism evidence="16">
    <name type="scientific">Sarcoptes scabiei</name>
    <name type="common">Itch mite</name>
    <name type="synonym">Acarus scabiei</name>
    <dbReference type="NCBI Taxonomy" id="52283"/>
    <lineage>
        <taxon>Eukaryota</taxon>
        <taxon>Metazoa</taxon>
        <taxon>Ecdysozoa</taxon>
        <taxon>Arthropoda</taxon>
        <taxon>Chelicerata</taxon>
        <taxon>Arachnida</taxon>
        <taxon>Acari</taxon>
        <taxon>Acariformes</taxon>
        <taxon>Sarcoptiformes</taxon>
        <taxon>Astigmata</taxon>
        <taxon>Psoroptidia</taxon>
        <taxon>Sarcoptoidea</taxon>
        <taxon>Sarcoptidae</taxon>
        <taxon>Sarcoptinae</taxon>
        <taxon>Sarcoptes</taxon>
    </lineage>
</organism>
<dbReference type="EMBL" id="WVUK01000054">
    <property type="protein sequence ID" value="KAF7493927.1"/>
    <property type="molecule type" value="Genomic_DNA"/>
</dbReference>
<feature type="domain" description="ABC transmembrane type-1" evidence="15">
    <location>
        <begin position="987"/>
        <end position="1267"/>
    </location>
</feature>
<keyword evidence="10 13" id="KW-0472">Membrane</keyword>
<dbReference type="GO" id="GO:0015431">
    <property type="term" value="F:ABC-type glutathione S-conjugate transporter activity"/>
    <property type="evidence" value="ECO:0007669"/>
    <property type="project" value="UniProtKB-EC"/>
</dbReference>
<dbReference type="CDD" id="cd18595">
    <property type="entry name" value="ABC_6TM_MRP1_2_3_6_D1_like"/>
    <property type="match status" value="1"/>
</dbReference>
<dbReference type="FunFam" id="3.40.50.300:FF:000074">
    <property type="entry name" value="Multidrug resistance-associated protein 5 isoform 1"/>
    <property type="match status" value="1"/>
</dbReference>
<reference evidence="16" key="2">
    <citation type="submission" date="2020-01" db="EMBL/GenBank/DDBJ databases">
        <authorList>
            <person name="Korhonen P.K.K."/>
            <person name="Guangxu M.G."/>
            <person name="Wang T.W."/>
            <person name="Stroehlein A.J.S."/>
            <person name="Young N.D."/>
            <person name="Ang C.-S.A."/>
            <person name="Fernando D.W.F."/>
            <person name="Lu H.L."/>
            <person name="Taylor S.T."/>
            <person name="Ehtesham M.E.M."/>
            <person name="Najaraj S.H.N."/>
            <person name="Harsha G.H.G."/>
            <person name="Madugundu A.M."/>
            <person name="Renuse S.R."/>
            <person name="Holt D.H."/>
            <person name="Pandey A.P."/>
            <person name="Papenfuss A.P."/>
            <person name="Gasser R.B.G."/>
            <person name="Fischer K.F."/>
        </authorList>
    </citation>
    <scope>NUCLEOTIDE SEQUENCE</scope>
    <source>
        <strain evidence="16">SSS_KF_BRIS2020</strain>
    </source>
</reference>
<dbReference type="InterPro" id="IPR003593">
    <property type="entry name" value="AAA+_ATPase"/>
</dbReference>
<dbReference type="FunFam" id="1.20.1560.10:FF:000020">
    <property type="entry name" value="ABC metal ion transporter"/>
    <property type="match status" value="1"/>
</dbReference>
<dbReference type="CDD" id="cd03250">
    <property type="entry name" value="ABCC_MRP_domain1"/>
    <property type="match status" value="1"/>
</dbReference>
<feature type="transmembrane region" description="Helical" evidence="13">
    <location>
        <begin position="86"/>
        <end position="106"/>
    </location>
</feature>
<feature type="transmembrane region" description="Helical" evidence="13">
    <location>
        <begin position="177"/>
        <end position="196"/>
    </location>
</feature>
<evidence type="ECO:0000256" key="7">
    <source>
        <dbReference type="ARBA" id="ARBA00022741"/>
    </source>
</evidence>
<evidence type="ECO:0000256" key="1">
    <source>
        <dbReference type="ARBA" id="ARBA00004128"/>
    </source>
</evidence>
<feature type="transmembrane region" description="Helical" evidence="13">
    <location>
        <begin position="577"/>
        <end position="606"/>
    </location>
</feature>
<feature type="domain" description="ABC transporter" evidence="14">
    <location>
        <begin position="634"/>
        <end position="871"/>
    </location>
</feature>
<comment type="subcellular location">
    <subcellularLocation>
        <location evidence="1">Vacuole membrane</location>
        <topology evidence="1">Multi-pass membrane protein</topology>
    </subcellularLocation>
</comment>
<keyword evidence="8" id="KW-0067">ATP-binding</keyword>
<reference evidence="17" key="3">
    <citation type="submission" date="2022-06" db="UniProtKB">
        <authorList>
            <consortium name="EnsemblMetazoa"/>
        </authorList>
    </citation>
    <scope>IDENTIFICATION</scope>
</reference>
<dbReference type="PROSITE" id="PS50929">
    <property type="entry name" value="ABC_TM1F"/>
    <property type="match status" value="2"/>
</dbReference>
<dbReference type="SUPFAM" id="SSF52540">
    <property type="entry name" value="P-loop containing nucleoside triphosphate hydrolases"/>
    <property type="match status" value="2"/>
</dbReference>
<evidence type="ECO:0000259" key="14">
    <source>
        <dbReference type="PROSITE" id="PS50893"/>
    </source>
</evidence>
<feature type="transmembrane region" description="Helical" evidence="13">
    <location>
        <begin position="433"/>
        <end position="455"/>
    </location>
</feature>
<feature type="domain" description="ABC transmembrane type-1" evidence="15">
    <location>
        <begin position="326"/>
        <end position="603"/>
    </location>
</feature>
<feature type="transmembrane region" description="Helical" evidence="13">
    <location>
        <begin position="1125"/>
        <end position="1145"/>
    </location>
</feature>
<feature type="transmembrane region" description="Helical" evidence="13">
    <location>
        <begin position="317"/>
        <end position="336"/>
    </location>
</feature>
<keyword evidence="3" id="KW-0813">Transport</keyword>
<comment type="catalytic activity">
    <reaction evidence="12">
        <text>leukotriene C4(in) + ATP + H2O = leukotriene C4(out) + ADP + phosphate + H(+)</text>
        <dbReference type="Rhea" id="RHEA:38963"/>
        <dbReference type="ChEBI" id="CHEBI:15377"/>
        <dbReference type="ChEBI" id="CHEBI:15378"/>
        <dbReference type="ChEBI" id="CHEBI:30616"/>
        <dbReference type="ChEBI" id="CHEBI:43474"/>
        <dbReference type="ChEBI" id="CHEBI:57973"/>
        <dbReference type="ChEBI" id="CHEBI:456216"/>
    </reaction>
    <physiologicalReaction direction="left-to-right" evidence="12">
        <dbReference type="Rhea" id="RHEA:38964"/>
    </physiologicalReaction>
</comment>
<gene>
    <name evidence="16" type="ORF">SSS_1496</name>
</gene>
<dbReference type="GO" id="GO:0005774">
    <property type="term" value="C:vacuolar membrane"/>
    <property type="evidence" value="ECO:0007669"/>
    <property type="project" value="UniProtKB-SubCell"/>
</dbReference>
<dbReference type="PROSITE" id="PS00211">
    <property type="entry name" value="ABC_TRANSPORTER_1"/>
    <property type="match status" value="1"/>
</dbReference>
<dbReference type="InterPro" id="IPR027417">
    <property type="entry name" value="P-loop_NTPase"/>
</dbReference>
<dbReference type="GO" id="GO:0005524">
    <property type="term" value="F:ATP binding"/>
    <property type="evidence" value="ECO:0007669"/>
    <property type="project" value="UniProtKB-KW"/>
</dbReference>
<evidence type="ECO:0000256" key="13">
    <source>
        <dbReference type="SAM" id="Phobius"/>
    </source>
</evidence>
<evidence type="ECO:0000256" key="3">
    <source>
        <dbReference type="ARBA" id="ARBA00022448"/>
    </source>
</evidence>
<comment type="similarity">
    <text evidence="2">Belongs to the ABC transporter superfamily. ABCC family. Conjugate transporter (TC 3.A.1.208) subfamily.</text>
</comment>
<dbReference type="Proteomes" id="UP000070412">
    <property type="component" value="Unassembled WGS sequence"/>
</dbReference>
<evidence type="ECO:0000259" key="15">
    <source>
        <dbReference type="PROSITE" id="PS50929"/>
    </source>
</evidence>
<feature type="transmembrane region" description="Helical" evidence="13">
    <location>
        <begin position="1027"/>
        <end position="1053"/>
    </location>
</feature>
<dbReference type="GO" id="GO:0000323">
    <property type="term" value="C:lytic vacuole"/>
    <property type="evidence" value="ECO:0007669"/>
    <property type="project" value="UniProtKB-ARBA"/>
</dbReference>
<evidence type="ECO:0000313" key="18">
    <source>
        <dbReference type="Proteomes" id="UP000070412"/>
    </source>
</evidence>
<feature type="transmembrane region" description="Helical" evidence="13">
    <location>
        <begin position="461"/>
        <end position="481"/>
    </location>
</feature>
<dbReference type="InterPro" id="IPR017871">
    <property type="entry name" value="ABC_transporter-like_CS"/>
</dbReference>
<dbReference type="InterPro" id="IPR003439">
    <property type="entry name" value="ABC_transporter-like_ATP-bd"/>
</dbReference>
<evidence type="ECO:0000313" key="17">
    <source>
        <dbReference type="EnsemblMetazoa" id="KAF7493927.1"/>
    </source>
</evidence>
<evidence type="ECO:0000256" key="12">
    <source>
        <dbReference type="ARBA" id="ARBA00047523"/>
    </source>
</evidence>
<dbReference type="InterPro" id="IPR011527">
    <property type="entry name" value="ABC1_TM_dom"/>
</dbReference>
<dbReference type="EnsemblMetazoa" id="SSS_1496s_mrna">
    <property type="protein sequence ID" value="KAF7493927.1"/>
    <property type="gene ID" value="SSS_1496"/>
</dbReference>
<feature type="domain" description="ABC transporter" evidence="14">
    <location>
        <begin position="1305"/>
        <end position="1539"/>
    </location>
</feature>
<accession>A0A834RE89</accession>
<dbReference type="EC" id="7.6.2.3" evidence="11"/>
<evidence type="ECO:0000256" key="10">
    <source>
        <dbReference type="ARBA" id="ARBA00023136"/>
    </source>
</evidence>
<feature type="transmembrane region" description="Helical" evidence="13">
    <location>
        <begin position="56"/>
        <end position="74"/>
    </location>
</feature>
<dbReference type="SMART" id="SM00382">
    <property type="entry name" value="AAA"/>
    <property type="match status" value="2"/>
</dbReference>
<dbReference type="PROSITE" id="PS50893">
    <property type="entry name" value="ABC_TRANSPORTER_2"/>
    <property type="match status" value="2"/>
</dbReference>
<dbReference type="FunFam" id="1.20.1560.10:FF:000001">
    <property type="entry name" value="ATP-binding cassette subfamily C member 1"/>
    <property type="match status" value="1"/>
</dbReference>
<dbReference type="PANTHER" id="PTHR24223">
    <property type="entry name" value="ATP-BINDING CASSETTE SUB-FAMILY C"/>
    <property type="match status" value="1"/>
</dbReference>
<evidence type="ECO:0000256" key="8">
    <source>
        <dbReference type="ARBA" id="ARBA00022840"/>
    </source>
</evidence>
<proteinExistence type="inferred from homology"/>
<keyword evidence="6" id="KW-0677">Repeat</keyword>
<sequence length="1545" mass="176089">MSNGTGITVLSSNFRLDWFQSLCGNDYFWDDEKFWSKDKVEISNCFIDTALKWPPIFLLIAFSPYVLYEYFALAKLHPPISWNCSSFLRTLMCFSLLGFGLARSIHQTASSMEQNDTLANIIASWLSVIAFALLFSLTLLQRKCRFANCGLIWFYLLISIFCDALIVAFDRRTNNQSYNLIEFVVKFLLFVLFSFADQTHNVSIRNSDRNSNIDVKSNYKICPKEFASIPSKLTFWWFNQLIITGWRRKLTEDDLWNLSLRNSCQSLSKEFRSIWKHPSFMDKNSIEYKLLQERNENENSIHKIAKVRLWTLLSKMFFIYFFMPNFARLIADLLLLANPMILKYMIRFATDSESPLWQGVFYSFIFMLVNIFQSLCSAYQQNRMILLSLKVKSVLTSTIFRKSLLLSMDAKKKYTTGEIVNLMAVDSQRFVDIVPWICFLWTGPLQILIGFILLWQELGPSVIGGVALLVAFIPLNSIVAGKVKKIQRKQMKIKDQRLKTINEMLNGIKVLKLYAWENAFVKNISKMRLLELKIIRKSGFLSAIFICFGGCSPFLVAAITFTLYVCLTGESLTAEKAFVSIALFNLLRIALALIPNMISSVILTIVSVKRIGDFLNQSEIEDYITRIAMPNEAVKISNASFSWEYDSDSASDCEKSSKSPIVLSNINVNIPKHKLIAIVGPVGSGKSSFLYSLLGEMHKLKGVVNIDADQKIAYVSQQAWIQNLSLRDNILFGKSFDHRKYYSIIKACALEQDIHLLGGDQIEIGEKGINLSGGQKQRISIARACYSDSDLFLFDDPLSAVDSHVGKHIFERVLSNEGILQGKTRILLTNALYVLPMVDEIILLKNGHIEDVGDYKNLMESNENFRELIKNFTQSHKNDETVEEEIIDECDTIIDEFDENIESQVEDEMIEADLLREINKLPRSVSVDSSSHRKGSKLSLRKRSSNLIDSSQVNPQKLIESEKIETGSVSIAIYRKFFKAMTFFWCFTILFCFLASTISNTVANLWLASWTDKVENAQQEDKSLINLYIYLGIGSLQIIFLTSGWISIVSGSLHASKSLHRKLLASIAHAPMNFFDTTPIGRILNRFSKDIDVLDNYMQLFIRIIMNHSLQVCATLFIICYQTPIFLAFILPFMIIYFFIQRFFVATSRQLKRIESVSRSPIFSHFSETIQGSTTIKAYNASERFISESEHRIDENQKCFYPSQVANCWLQVRLEFLANCLIFFTSLMMTLNKDNLTSSSIGLSLSYALNITLSLNWCVRIFAEIENNVVSVERISEYTDVVPEAPWEMEKDTHLEKSWPSKGRIEFSNYATRYRPGLDLVLKGIDFSIRSGEKIGIVGRTGAGKSSLTLALFRLIESCQGSILIDKVKTSDLGLHKLRTCLTIIPQDPVLFCGTLRFNLDPFDEHSDQVIWKVLELSHLKSFAKSLEDGLEYKIVENGENLSLGQKQLICLARALLRRTKILILDEATAAVDLDTDSLIQMTIRKEFSDCTVLTIAHRIHTILDSDRVLVLDAGKVIEFDTPNVLLEDKKSVFYSLAKNSGLIN</sequence>
<evidence type="ECO:0000256" key="4">
    <source>
        <dbReference type="ARBA" id="ARBA00022554"/>
    </source>
</evidence>
<keyword evidence="7" id="KW-0547">Nucleotide-binding</keyword>
<evidence type="ECO:0000256" key="6">
    <source>
        <dbReference type="ARBA" id="ARBA00022737"/>
    </source>
</evidence>
<evidence type="ECO:0000313" key="16">
    <source>
        <dbReference type="EMBL" id="KAF7493927.1"/>
    </source>
</evidence>
<dbReference type="CDD" id="cd03244">
    <property type="entry name" value="ABCC_MRP_domain2"/>
    <property type="match status" value="1"/>
</dbReference>
<reference evidence="18" key="1">
    <citation type="journal article" date="2020" name="PLoS Negl. Trop. Dis.">
        <title>High-quality nuclear genome for Sarcoptes scabiei-A critical resource for a neglected parasite.</title>
        <authorList>
            <person name="Korhonen P.K."/>
            <person name="Gasser R.B."/>
            <person name="Ma G."/>
            <person name="Wang T."/>
            <person name="Stroehlein A.J."/>
            <person name="Young N.D."/>
            <person name="Ang C.S."/>
            <person name="Fernando D.D."/>
            <person name="Lu H.C."/>
            <person name="Taylor S."/>
            <person name="Reynolds S.L."/>
            <person name="Mofiz E."/>
            <person name="Najaraj S.H."/>
            <person name="Gowda H."/>
            <person name="Madugundu A."/>
            <person name="Renuse S."/>
            <person name="Holt D."/>
            <person name="Pandey A."/>
            <person name="Papenfuss A.T."/>
            <person name="Fischer K."/>
        </authorList>
    </citation>
    <scope>NUCLEOTIDE SEQUENCE [LARGE SCALE GENOMIC DNA]</scope>
</reference>
<feature type="transmembrane region" description="Helical" evidence="13">
    <location>
        <begin position="152"/>
        <end position="171"/>
    </location>
</feature>
<name>A0A834RE89_SARSC</name>
<dbReference type="GO" id="GO:0016887">
    <property type="term" value="F:ATP hydrolysis activity"/>
    <property type="evidence" value="ECO:0007669"/>
    <property type="project" value="InterPro"/>
</dbReference>
<dbReference type="InterPro" id="IPR050173">
    <property type="entry name" value="ABC_transporter_C-like"/>
</dbReference>
<feature type="transmembrane region" description="Helical" evidence="13">
    <location>
        <begin position="356"/>
        <end position="379"/>
    </location>
</feature>
<dbReference type="InterPro" id="IPR036640">
    <property type="entry name" value="ABC1_TM_sf"/>
</dbReference>
<dbReference type="CDD" id="cd18603">
    <property type="entry name" value="ABC_6TM_MRP1_2_3_6_D2_like"/>
    <property type="match status" value="1"/>
</dbReference>
<evidence type="ECO:0000256" key="11">
    <source>
        <dbReference type="ARBA" id="ARBA00024220"/>
    </source>
</evidence>
<evidence type="ECO:0000256" key="5">
    <source>
        <dbReference type="ARBA" id="ARBA00022692"/>
    </source>
</evidence>
<dbReference type="FunFam" id="3.40.50.300:FF:000997">
    <property type="entry name" value="Multidrug resistance-associated protein 1"/>
    <property type="match status" value="1"/>
</dbReference>
<keyword evidence="9 13" id="KW-1133">Transmembrane helix</keyword>
<keyword evidence="5 13" id="KW-0812">Transmembrane</keyword>
<dbReference type="SUPFAM" id="SSF90123">
    <property type="entry name" value="ABC transporter transmembrane region"/>
    <property type="match status" value="2"/>
</dbReference>
<feature type="transmembrane region" description="Helical" evidence="13">
    <location>
        <begin position="118"/>
        <end position="140"/>
    </location>
</feature>
<dbReference type="Gene3D" id="1.20.1560.10">
    <property type="entry name" value="ABC transporter type 1, transmembrane domain"/>
    <property type="match status" value="2"/>
</dbReference>
<keyword evidence="18" id="KW-1185">Reference proteome</keyword>
<dbReference type="Pfam" id="PF00005">
    <property type="entry name" value="ABC_tran"/>
    <property type="match status" value="2"/>
</dbReference>
<evidence type="ECO:0000256" key="2">
    <source>
        <dbReference type="ARBA" id="ARBA00009726"/>
    </source>
</evidence>
<evidence type="ECO:0000256" key="9">
    <source>
        <dbReference type="ARBA" id="ARBA00022989"/>
    </source>
</evidence>
<dbReference type="PANTHER" id="PTHR24223:SF443">
    <property type="entry name" value="MULTIDRUG-RESISTANCE LIKE PROTEIN 1, ISOFORM I"/>
    <property type="match status" value="1"/>
</dbReference>
<dbReference type="Pfam" id="PF00664">
    <property type="entry name" value="ABC_membrane"/>
    <property type="match status" value="2"/>
</dbReference>
<dbReference type="OrthoDB" id="6501367at2759"/>
<dbReference type="Gene3D" id="3.40.50.300">
    <property type="entry name" value="P-loop containing nucleotide triphosphate hydrolases"/>
    <property type="match status" value="2"/>
</dbReference>
<keyword evidence="4" id="KW-0926">Vacuole</keyword>
<feature type="transmembrane region" description="Helical" evidence="13">
    <location>
        <begin position="540"/>
        <end position="565"/>
    </location>
</feature>
<feature type="transmembrane region" description="Helical" evidence="13">
    <location>
        <begin position="983"/>
        <end position="1007"/>
    </location>
</feature>